<dbReference type="Pfam" id="PF00501">
    <property type="entry name" value="AMP-binding"/>
    <property type="match status" value="1"/>
</dbReference>
<dbReference type="SUPFAM" id="SSF56801">
    <property type="entry name" value="Acetyl-CoA synthetase-like"/>
    <property type="match status" value="1"/>
</dbReference>
<dbReference type="InterPro" id="IPR000873">
    <property type="entry name" value="AMP-dep_synth/lig_dom"/>
</dbReference>
<dbReference type="Proteomes" id="UP001596105">
    <property type="component" value="Unassembled WGS sequence"/>
</dbReference>
<dbReference type="PANTHER" id="PTHR36932:SF1">
    <property type="entry name" value="CAPSULAR POLYSACCHARIDE BIOSYNTHESIS PROTEIN"/>
    <property type="match status" value="1"/>
</dbReference>
<feature type="domain" description="AMP-dependent synthetase/ligase" evidence="1">
    <location>
        <begin position="49"/>
        <end position="237"/>
    </location>
</feature>
<keyword evidence="3" id="KW-1185">Reference proteome</keyword>
<reference evidence="3" key="1">
    <citation type="journal article" date="2019" name="Int. J. Syst. Evol. Microbiol.">
        <title>The Global Catalogue of Microorganisms (GCM) 10K type strain sequencing project: providing services to taxonomists for standard genome sequencing and annotation.</title>
        <authorList>
            <consortium name="The Broad Institute Genomics Platform"/>
            <consortium name="The Broad Institute Genome Sequencing Center for Infectious Disease"/>
            <person name="Wu L."/>
            <person name="Ma J."/>
        </authorList>
    </citation>
    <scope>NUCLEOTIDE SEQUENCE [LARGE SCALE GENOMIC DNA]</scope>
    <source>
        <strain evidence="3">CCUG 57113</strain>
    </source>
</reference>
<dbReference type="InterPro" id="IPR053158">
    <property type="entry name" value="CapK_Type1_Caps_Biosynth"/>
</dbReference>
<gene>
    <name evidence="2" type="ORF">ACFPPD_10445</name>
</gene>
<evidence type="ECO:0000259" key="1">
    <source>
        <dbReference type="Pfam" id="PF00501"/>
    </source>
</evidence>
<dbReference type="RefSeq" id="WP_209748839.1">
    <property type="nucleotide sequence ID" value="NZ_JBHSMH010000025.1"/>
</dbReference>
<dbReference type="PANTHER" id="PTHR36932">
    <property type="entry name" value="CAPSULAR POLYSACCHARIDE BIOSYNTHESIS PROTEIN"/>
    <property type="match status" value="1"/>
</dbReference>
<comment type="caution">
    <text evidence="2">The sequence shown here is derived from an EMBL/GenBank/DDBJ whole genome shotgun (WGS) entry which is preliminary data.</text>
</comment>
<proteinExistence type="predicted"/>
<dbReference type="InterPro" id="IPR042099">
    <property type="entry name" value="ANL_N_sf"/>
</dbReference>
<dbReference type="EMBL" id="JBHSMH010000025">
    <property type="protein sequence ID" value="MFC5469140.1"/>
    <property type="molecule type" value="Genomic_DNA"/>
</dbReference>
<accession>A0ABW0LTA8</accession>
<evidence type="ECO:0000313" key="3">
    <source>
        <dbReference type="Proteomes" id="UP001596105"/>
    </source>
</evidence>
<evidence type="ECO:0000313" key="2">
    <source>
        <dbReference type="EMBL" id="MFC5469140.1"/>
    </source>
</evidence>
<protein>
    <submittedName>
        <fullName evidence="2">AMP-binding protein</fullName>
    </submittedName>
</protein>
<sequence>MIAAALRQRLDRLACEAAEQYPYYGHMRGSAIRFEDLPILDKMTINDNRERLERPAEGSAIIVTHTSGSTGTPFRCIKTKEEQLALSMAIQRSRLQWGLPLKHRALLLGNSLFADPRMVTLYANRITSQSPHLIQGRCSGLYELASYFEKRELAIPSSLVCVQNWGEYVQPAQKREIERIFGVPLLDYYGMEEIWMIAFTNRAGELEVDERFVYVEVLDPLTGCPVPEGETGELIVTSFVLRSLPFLRYRTGDLGRVRPERGQQGPILELLPMRQSQIKLPGKEVNASVLRFLDRFYQSLAGELGMKQFQLIQESYASFKLCVVADPIRGEDLREAARKLELLLKQCLLTDELAIAIERVEKINPHPVSGKCQPFVSRVP</sequence>
<dbReference type="Gene3D" id="3.40.50.12780">
    <property type="entry name" value="N-terminal domain of ligase-like"/>
    <property type="match status" value="1"/>
</dbReference>
<name>A0ABW0LTA8_9BACL</name>
<organism evidence="2 3">
    <name type="scientific">Cohnella suwonensis</name>
    <dbReference type="NCBI Taxonomy" id="696072"/>
    <lineage>
        <taxon>Bacteria</taxon>
        <taxon>Bacillati</taxon>
        <taxon>Bacillota</taxon>
        <taxon>Bacilli</taxon>
        <taxon>Bacillales</taxon>
        <taxon>Paenibacillaceae</taxon>
        <taxon>Cohnella</taxon>
    </lineage>
</organism>